<dbReference type="InterPro" id="IPR008915">
    <property type="entry name" value="Peptidase_M50"/>
</dbReference>
<evidence type="ECO:0000256" key="11">
    <source>
        <dbReference type="SAM" id="Phobius"/>
    </source>
</evidence>
<feature type="region of interest" description="Disordered" evidence="10">
    <location>
        <begin position="82"/>
        <end position="108"/>
    </location>
</feature>
<evidence type="ECO:0000256" key="8">
    <source>
        <dbReference type="ARBA" id="ARBA00022989"/>
    </source>
</evidence>
<keyword evidence="14" id="KW-1185">Reference proteome</keyword>
<evidence type="ECO:0000256" key="3">
    <source>
        <dbReference type="ARBA" id="ARBA00007931"/>
    </source>
</evidence>
<evidence type="ECO:0000313" key="13">
    <source>
        <dbReference type="EMBL" id="MBE9114857.1"/>
    </source>
</evidence>
<evidence type="ECO:0000256" key="1">
    <source>
        <dbReference type="ARBA" id="ARBA00001947"/>
    </source>
</evidence>
<protein>
    <submittedName>
        <fullName evidence="13">Site-2 protease family protein</fullName>
    </submittedName>
</protein>
<evidence type="ECO:0000256" key="9">
    <source>
        <dbReference type="ARBA" id="ARBA00023136"/>
    </source>
</evidence>
<dbReference type="RefSeq" id="WP_194027941.1">
    <property type="nucleotide sequence ID" value="NZ_JADEWZ010000003.1"/>
</dbReference>
<comment type="similarity">
    <text evidence="3">Belongs to the peptidase M50B family.</text>
</comment>
<feature type="transmembrane region" description="Helical" evidence="11">
    <location>
        <begin position="203"/>
        <end position="223"/>
    </location>
</feature>
<keyword evidence="6" id="KW-0378">Hydrolase</keyword>
<evidence type="ECO:0000256" key="4">
    <source>
        <dbReference type="ARBA" id="ARBA00022670"/>
    </source>
</evidence>
<dbReference type="GO" id="GO:0016020">
    <property type="term" value="C:membrane"/>
    <property type="evidence" value="ECO:0007669"/>
    <property type="project" value="UniProtKB-SubCell"/>
</dbReference>
<organism evidence="13 14">
    <name type="scientific">Lusitaniella coriacea LEGE 07157</name>
    <dbReference type="NCBI Taxonomy" id="945747"/>
    <lineage>
        <taxon>Bacteria</taxon>
        <taxon>Bacillati</taxon>
        <taxon>Cyanobacteriota</taxon>
        <taxon>Cyanophyceae</taxon>
        <taxon>Spirulinales</taxon>
        <taxon>Lusitaniellaceae</taxon>
        <taxon>Lusitaniella</taxon>
    </lineage>
</organism>
<comment type="caution">
    <text evidence="13">The sequence shown here is derived from an EMBL/GenBank/DDBJ whole genome shotgun (WGS) entry which is preliminary data.</text>
</comment>
<evidence type="ECO:0000313" key="14">
    <source>
        <dbReference type="Proteomes" id="UP000654482"/>
    </source>
</evidence>
<keyword evidence="5 11" id="KW-0812">Transmembrane</keyword>
<keyword evidence="9 11" id="KW-0472">Membrane</keyword>
<evidence type="ECO:0000256" key="5">
    <source>
        <dbReference type="ARBA" id="ARBA00022692"/>
    </source>
</evidence>
<evidence type="ECO:0000259" key="12">
    <source>
        <dbReference type="Pfam" id="PF02163"/>
    </source>
</evidence>
<sequence length="494" mass="55575">MEWLLLILLGLFTYTMVKRSVARLTQTPLWMLWLALMTPAILWKAWSVVMQEELPIGLAIGTLIACPLLYLWLIQQGRREEPASQTQTPFQEDTLERDREESKKKLRPITTEEEKRLRNCFPWGTYYLQHLDYHPQAILCRGKLRSNPDAAYQTIRENIESKFGDRFLIIFQEGLPNQPFFALVPNPWAKDQNRPDERLNRPLLALALFFITLFTMTIFGGVVEIDREAPALVYENLEALKLAFLYYSVPFIAILSAHELSHYFMAIRYNIRTTLPYFIPMPLPIGTLGPFVQMKSPVPHRKALFDIAIAGPIGGFLVTLPLLLWGLSLSEVVPLSETAGIVDLESLALNPRFSFLFSILSKLALGSRLAPDTAIDLHPLAIAGSLGIMVTALNLMPVGKLDGGHIVHAMFGQRMAVAIGQVTRLLMLPLAFFQKGFFVFWAITLLFMPLTDEPALNDVTDLNSGRDLLGLLALALLAIILLPLPGAVAQWMNI</sequence>
<evidence type="ECO:0000256" key="7">
    <source>
        <dbReference type="ARBA" id="ARBA00022946"/>
    </source>
</evidence>
<feature type="compositionally biased region" description="Basic and acidic residues" evidence="10">
    <location>
        <begin position="94"/>
        <end position="103"/>
    </location>
</feature>
<dbReference type="GO" id="GO:0008233">
    <property type="term" value="F:peptidase activity"/>
    <property type="evidence" value="ECO:0007669"/>
    <property type="project" value="UniProtKB-KW"/>
</dbReference>
<feature type="transmembrane region" description="Helical" evidence="11">
    <location>
        <begin position="243"/>
        <end position="265"/>
    </location>
</feature>
<dbReference type="GO" id="GO:0006508">
    <property type="term" value="P:proteolysis"/>
    <property type="evidence" value="ECO:0007669"/>
    <property type="project" value="UniProtKB-KW"/>
</dbReference>
<comment type="cofactor">
    <cofactor evidence="1">
        <name>Zn(2+)</name>
        <dbReference type="ChEBI" id="CHEBI:29105"/>
    </cofactor>
</comment>
<evidence type="ECO:0000256" key="6">
    <source>
        <dbReference type="ARBA" id="ARBA00022801"/>
    </source>
</evidence>
<gene>
    <name evidence="13" type="ORF">IQ249_03000</name>
</gene>
<dbReference type="CDD" id="cd06160">
    <property type="entry name" value="S2P-M50_like_2"/>
    <property type="match status" value="1"/>
</dbReference>
<dbReference type="AlphaFoldDB" id="A0A8J7B379"/>
<dbReference type="Proteomes" id="UP000654482">
    <property type="component" value="Unassembled WGS sequence"/>
</dbReference>
<evidence type="ECO:0000256" key="2">
    <source>
        <dbReference type="ARBA" id="ARBA00004141"/>
    </source>
</evidence>
<proteinExistence type="inferred from homology"/>
<comment type="subcellular location">
    <subcellularLocation>
        <location evidence="2">Membrane</location>
        <topology evidence="2">Multi-pass membrane protein</topology>
    </subcellularLocation>
</comment>
<feature type="domain" description="Peptidase M50" evidence="12">
    <location>
        <begin position="248"/>
        <end position="414"/>
    </location>
</feature>
<keyword evidence="4 13" id="KW-0645">Protease</keyword>
<feature type="transmembrane region" description="Helical" evidence="11">
    <location>
        <begin position="468"/>
        <end position="489"/>
    </location>
</feature>
<feature type="transmembrane region" description="Helical" evidence="11">
    <location>
        <begin position="54"/>
        <end position="74"/>
    </location>
</feature>
<dbReference type="PANTHER" id="PTHR31412">
    <property type="entry name" value="ZINC METALLOPROTEASE EGY1"/>
    <property type="match status" value="1"/>
</dbReference>
<keyword evidence="8 11" id="KW-1133">Transmembrane helix</keyword>
<keyword evidence="7" id="KW-0809">Transit peptide</keyword>
<dbReference type="PANTHER" id="PTHR31412:SF0">
    <property type="entry name" value="ZINC METALLOPROTEASE EGY1, CHLOROPLASTIC-RELATED"/>
    <property type="match status" value="1"/>
</dbReference>
<dbReference type="Pfam" id="PF02163">
    <property type="entry name" value="Peptidase_M50"/>
    <property type="match status" value="1"/>
</dbReference>
<feature type="transmembrane region" description="Helical" evidence="11">
    <location>
        <begin position="303"/>
        <end position="327"/>
    </location>
</feature>
<accession>A0A8J7B379</accession>
<feature type="transmembrane region" description="Helical" evidence="11">
    <location>
        <begin position="425"/>
        <end position="448"/>
    </location>
</feature>
<dbReference type="EMBL" id="JADEWZ010000003">
    <property type="protein sequence ID" value="MBE9114857.1"/>
    <property type="molecule type" value="Genomic_DNA"/>
</dbReference>
<reference evidence="13" key="1">
    <citation type="submission" date="2020-10" db="EMBL/GenBank/DDBJ databases">
        <authorList>
            <person name="Castelo-Branco R."/>
            <person name="Eusebio N."/>
            <person name="Adriana R."/>
            <person name="Vieira A."/>
            <person name="Brugerolle De Fraissinette N."/>
            <person name="Rezende De Castro R."/>
            <person name="Schneider M.P."/>
            <person name="Vasconcelos V."/>
            <person name="Leao P.N."/>
        </authorList>
    </citation>
    <scope>NUCLEOTIDE SEQUENCE</scope>
    <source>
        <strain evidence="13">LEGE 07157</strain>
    </source>
</reference>
<evidence type="ECO:0000256" key="10">
    <source>
        <dbReference type="SAM" id="MobiDB-lite"/>
    </source>
</evidence>
<name>A0A8J7B379_9CYAN</name>
<dbReference type="InterPro" id="IPR044838">
    <property type="entry name" value="EGY1-like"/>
</dbReference>